<dbReference type="CDD" id="cd05266">
    <property type="entry name" value="SDR_a4"/>
    <property type="match status" value="1"/>
</dbReference>
<gene>
    <name evidence="2" type="ORF">MNKW57_04270</name>
</gene>
<keyword evidence="3" id="KW-1185">Reference proteome</keyword>
<dbReference type="InterPro" id="IPR051783">
    <property type="entry name" value="NAD(P)-dependent_oxidoreduct"/>
</dbReference>
<feature type="domain" description="RmlD-like substrate binding" evidence="1">
    <location>
        <begin position="11"/>
        <end position="245"/>
    </location>
</feature>
<dbReference type="Proteomes" id="UP001224392">
    <property type="component" value="Unassembled WGS sequence"/>
</dbReference>
<name>A0ABQ6LVM6_9GAMM</name>
<dbReference type="PANTHER" id="PTHR48079">
    <property type="entry name" value="PROTEIN YEEZ"/>
    <property type="match status" value="1"/>
</dbReference>
<comment type="caution">
    <text evidence="2">The sequence shown here is derived from an EMBL/GenBank/DDBJ whole genome shotgun (WGS) entry which is preliminary data.</text>
</comment>
<sequence length="280" mass="30761">MAKENVWLLGCGDIGSRLASRLARQAYSCHGVRRNPTANNDAIHWHRADITDETAVASLLRQGADVVVATMTPAAMTEDGYRRGYVDSARALACVIRALPRPPRLLQWVSSTRVYGNAGGDWLDESAKPAPSGFQGRLLLEAEQTVRELPCPSVVVRFSGIYGPGRERLLNQVRAGRCAAPEPVQYGNRIHADDCAGFLAHLIERQRYGQELAPIYNASDNAPAPLHEVHAWLAQQLGVECVEVMPPGTRGGKRLSNERMRRSGYSLKYPDYRAGYAALL</sequence>
<dbReference type="Gene3D" id="3.40.50.720">
    <property type="entry name" value="NAD(P)-binding Rossmann-like Domain"/>
    <property type="match status" value="1"/>
</dbReference>
<reference evidence="2 3" key="1">
    <citation type="submission" date="2023-04" db="EMBL/GenBank/DDBJ databases">
        <title>Marinobulbifer ophiurae gen. nov., sp. Nov., isolate from tissue of brittle star Ophioplocus japonicus.</title>
        <authorList>
            <person name="Kawano K."/>
            <person name="Sawayama S."/>
            <person name="Nakagawa S."/>
        </authorList>
    </citation>
    <scope>NUCLEOTIDE SEQUENCE [LARGE SCALE GENOMIC DNA]</scope>
    <source>
        <strain evidence="2 3">NKW57</strain>
    </source>
</reference>
<evidence type="ECO:0000259" key="1">
    <source>
        <dbReference type="Pfam" id="PF04321"/>
    </source>
</evidence>
<proteinExistence type="predicted"/>
<dbReference type="InterPro" id="IPR036291">
    <property type="entry name" value="NAD(P)-bd_dom_sf"/>
</dbReference>
<dbReference type="Pfam" id="PF04321">
    <property type="entry name" value="RmlD_sub_bind"/>
    <property type="match status" value="1"/>
</dbReference>
<dbReference type="RefSeq" id="WP_285762615.1">
    <property type="nucleotide sequence ID" value="NZ_BSYJ01000001.1"/>
</dbReference>
<dbReference type="SUPFAM" id="SSF51735">
    <property type="entry name" value="NAD(P)-binding Rossmann-fold domains"/>
    <property type="match status" value="1"/>
</dbReference>
<evidence type="ECO:0000313" key="3">
    <source>
        <dbReference type="Proteomes" id="UP001224392"/>
    </source>
</evidence>
<dbReference type="PANTHER" id="PTHR48079:SF6">
    <property type="entry name" value="NAD(P)-BINDING DOMAIN-CONTAINING PROTEIN-RELATED"/>
    <property type="match status" value="1"/>
</dbReference>
<evidence type="ECO:0000313" key="2">
    <source>
        <dbReference type="EMBL" id="GMG86106.1"/>
    </source>
</evidence>
<accession>A0ABQ6LVM6</accession>
<organism evidence="2 3">
    <name type="scientific">Biformimicrobium ophioploci</name>
    <dbReference type="NCBI Taxonomy" id="3036711"/>
    <lineage>
        <taxon>Bacteria</taxon>
        <taxon>Pseudomonadati</taxon>
        <taxon>Pseudomonadota</taxon>
        <taxon>Gammaproteobacteria</taxon>
        <taxon>Cellvibrionales</taxon>
        <taxon>Microbulbiferaceae</taxon>
        <taxon>Biformimicrobium</taxon>
    </lineage>
</organism>
<dbReference type="EMBL" id="BSYJ01000001">
    <property type="protein sequence ID" value="GMG86106.1"/>
    <property type="molecule type" value="Genomic_DNA"/>
</dbReference>
<dbReference type="InterPro" id="IPR029903">
    <property type="entry name" value="RmlD-like-bd"/>
</dbReference>
<protein>
    <submittedName>
        <fullName evidence="2">SDR family oxidoreductase</fullName>
    </submittedName>
</protein>